<name>A0AA40JQ64_STAAU</name>
<accession>A0AA40JQ64</accession>
<feature type="compositionally biased region" description="Low complexity" evidence="1">
    <location>
        <begin position="52"/>
        <end position="74"/>
    </location>
</feature>
<protein>
    <submittedName>
        <fullName evidence="2">Uncharacterized protein</fullName>
    </submittedName>
</protein>
<reference evidence="2 3" key="1">
    <citation type="submission" date="2015-01" db="EMBL/GenBank/DDBJ databases">
        <title>Characterization of Swiss Staphylococcus aureus strains involved in food poisoning.</title>
        <authorList>
            <person name="Crovadore J."/>
            <person name="Chablais R."/>
            <person name="Tonacini J."/>
            <person name="Schnyder B."/>
            <person name="Lefort F."/>
        </authorList>
    </citation>
    <scope>NUCLEOTIDE SEQUENCE [LARGE SCALE GENOMIC DNA]</scope>
    <source>
        <strain evidence="2 3">SA-120</strain>
    </source>
</reference>
<dbReference type="Proteomes" id="UP000032274">
    <property type="component" value="Unassembled WGS sequence"/>
</dbReference>
<organism evidence="2 3">
    <name type="scientific">Staphylococcus aureus</name>
    <dbReference type="NCBI Taxonomy" id="1280"/>
    <lineage>
        <taxon>Bacteria</taxon>
        <taxon>Bacillati</taxon>
        <taxon>Bacillota</taxon>
        <taxon>Bacilli</taxon>
        <taxon>Bacillales</taxon>
        <taxon>Staphylococcaceae</taxon>
        <taxon>Staphylococcus</taxon>
    </lineage>
</organism>
<feature type="non-terminal residue" evidence="2">
    <location>
        <position position="1"/>
    </location>
</feature>
<dbReference type="AlphaFoldDB" id="A0AA40JQ64"/>
<evidence type="ECO:0000313" key="2">
    <source>
        <dbReference type="EMBL" id="KIU01626.1"/>
    </source>
</evidence>
<sequence>IGGGAYAGWTYKDQIAARAASVKTYLASLTGGGDKAPAKPAETAGHQPATPPAKTEQPAQPAAQPATPTAPAGEAKPEAKLTQRLLPDGQEINPGPANDTPSLGEGTSVAASTPDQQPATQPPAQGQPTAPAGQ</sequence>
<feature type="non-terminal residue" evidence="2">
    <location>
        <position position="134"/>
    </location>
</feature>
<evidence type="ECO:0000256" key="1">
    <source>
        <dbReference type="SAM" id="MobiDB-lite"/>
    </source>
</evidence>
<evidence type="ECO:0000313" key="3">
    <source>
        <dbReference type="Proteomes" id="UP000032274"/>
    </source>
</evidence>
<gene>
    <name evidence="2" type="ORF">QU38_00670</name>
</gene>
<comment type="caution">
    <text evidence="2">The sequence shown here is derived from an EMBL/GenBank/DDBJ whole genome shotgun (WGS) entry which is preliminary data.</text>
</comment>
<proteinExistence type="predicted"/>
<feature type="compositionally biased region" description="Low complexity" evidence="1">
    <location>
        <begin position="110"/>
        <end position="134"/>
    </location>
</feature>
<dbReference type="EMBL" id="JXIG01000150">
    <property type="protein sequence ID" value="KIU01626.1"/>
    <property type="molecule type" value="Genomic_DNA"/>
</dbReference>
<feature type="region of interest" description="Disordered" evidence="1">
    <location>
        <begin position="29"/>
        <end position="134"/>
    </location>
</feature>